<proteinExistence type="predicted"/>
<feature type="compositionally biased region" description="Low complexity" evidence="3">
    <location>
        <begin position="681"/>
        <end position="697"/>
    </location>
</feature>
<evidence type="ECO:0000313" key="6">
    <source>
        <dbReference type="Proteomes" id="UP000503011"/>
    </source>
</evidence>
<dbReference type="PANTHER" id="PTHR46844:SF1">
    <property type="entry name" value="SLR5058 PROTEIN"/>
    <property type="match status" value="1"/>
</dbReference>
<keyword evidence="1" id="KW-0547">Nucleotide-binding</keyword>
<dbReference type="Pfam" id="PF05729">
    <property type="entry name" value="NACHT"/>
    <property type="match status" value="1"/>
</dbReference>
<dbReference type="PROSITE" id="PS50837">
    <property type="entry name" value="NACHT"/>
    <property type="match status" value="1"/>
</dbReference>
<gene>
    <name evidence="5" type="ORF">Psuf_011170</name>
</gene>
<evidence type="ECO:0000313" key="5">
    <source>
        <dbReference type="EMBL" id="BCB83804.1"/>
    </source>
</evidence>
<dbReference type="Gene3D" id="3.40.50.300">
    <property type="entry name" value="P-loop containing nucleotide triphosphate hydrolases"/>
    <property type="match status" value="1"/>
</dbReference>
<organism evidence="5 6">
    <name type="scientific">Phytohabitans suffuscus</name>
    <dbReference type="NCBI Taxonomy" id="624315"/>
    <lineage>
        <taxon>Bacteria</taxon>
        <taxon>Bacillati</taxon>
        <taxon>Actinomycetota</taxon>
        <taxon>Actinomycetes</taxon>
        <taxon>Micromonosporales</taxon>
        <taxon>Micromonosporaceae</taxon>
    </lineage>
</organism>
<dbReference type="PANTHER" id="PTHR46844">
    <property type="entry name" value="SLR5058 PROTEIN"/>
    <property type="match status" value="1"/>
</dbReference>
<keyword evidence="2" id="KW-0067">ATP-binding</keyword>
<feature type="region of interest" description="Disordered" evidence="3">
    <location>
        <begin position="674"/>
        <end position="697"/>
    </location>
</feature>
<dbReference type="EMBL" id="AP022871">
    <property type="protein sequence ID" value="BCB83804.1"/>
    <property type="molecule type" value="Genomic_DNA"/>
</dbReference>
<sequence>MPFFVPLRRYAGVPELPGPEAFTKEVGRHIADEMPDGWVQAQLRSGRGIVLIDGIDELAVDRRAEARRWLSDLVAAFPRAHYVVTSRPAAAPADWLGRERFSVAELEPMSRTDVPEFVRRWHQAMRHQSRAEEERSETAGYEARLITALENNRHLRQLGGYPLMCALLCALHRDRRAQLPDSRMEVYEVALHMILERRDTERQVVTTVSLSRTETTLLLEDLAYWLIRNEWSDATREQIVAHLETKLRAMPRIAAEPIEVYRTLLERSGLLRESVEGRGDFVHRTFQEYLAARQAVNEGDIGALVSHAHLDQWQEVVVMAAGHATLRSRAQLLSGLIERSQAPAAKGVRDTLRLLALACVETSPELPPEIVANIRSIAQRLLPPKSSEGADAIGRAGPFVLDLLAASQPTTEAEVAATIRAAAAGGDPAALSLLARFSQDGRPNVTKALIAAWARFDPEEYAQQVLRHVSLVGGSLDLDNRKLMPALAHIKHLRELRIPAQRAGELADLSPLSSLDQLRSLYLPEACDLSPLSGLRLTTLVIDSGSRPIRDLTVDLSPLAGMPTLERFATPYHTRNVTVLLASPALRRLGLRAADAEQLAAARPALALDTLEITDALHRDLSFIAAWPTVVDLKIDDGLLLNRDRVPDDTDLSRPDLQPVRLLPQLRVLRLWGPASPTCPGSPGRVPSRSSTSTDRE</sequence>
<dbReference type="InterPro" id="IPR007111">
    <property type="entry name" value="NACHT_NTPase"/>
</dbReference>
<protein>
    <recommendedName>
        <fullName evidence="4">NACHT domain-containing protein</fullName>
    </recommendedName>
</protein>
<evidence type="ECO:0000256" key="3">
    <source>
        <dbReference type="SAM" id="MobiDB-lite"/>
    </source>
</evidence>
<name>A0A6F8YCE5_9ACTN</name>
<reference evidence="5 6" key="1">
    <citation type="submission" date="2020-03" db="EMBL/GenBank/DDBJ databases">
        <title>Whole genome shotgun sequence of Phytohabitans suffuscus NBRC 105367.</title>
        <authorList>
            <person name="Komaki H."/>
            <person name="Tamura T."/>
        </authorList>
    </citation>
    <scope>NUCLEOTIDE SEQUENCE [LARGE SCALE GENOMIC DNA]</scope>
    <source>
        <strain evidence="5 6">NBRC 105367</strain>
    </source>
</reference>
<dbReference type="KEGG" id="psuu:Psuf_011170"/>
<dbReference type="InterPro" id="IPR027417">
    <property type="entry name" value="P-loop_NTPase"/>
</dbReference>
<dbReference type="InterPro" id="IPR032675">
    <property type="entry name" value="LRR_dom_sf"/>
</dbReference>
<evidence type="ECO:0000259" key="4">
    <source>
        <dbReference type="PROSITE" id="PS50837"/>
    </source>
</evidence>
<evidence type="ECO:0000256" key="1">
    <source>
        <dbReference type="ARBA" id="ARBA00022741"/>
    </source>
</evidence>
<evidence type="ECO:0000256" key="2">
    <source>
        <dbReference type="ARBA" id="ARBA00022840"/>
    </source>
</evidence>
<dbReference type="AlphaFoldDB" id="A0A6F8YCE5"/>
<keyword evidence="6" id="KW-1185">Reference proteome</keyword>
<feature type="domain" description="NACHT" evidence="4">
    <location>
        <begin position="1"/>
        <end position="297"/>
    </location>
</feature>
<dbReference type="Gene3D" id="3.80.10.10">
    <property type="entry name" value="Ribonuclease Inhibitor"/>
    <property type="match status" value="1"/>
</dbReference>
<dbReference type="Proteomes" id="UP000503011">
    <property type="component" value="Chromosome"/>
</dbReference>
<dbReference type="GO" id="GO:0005524">
    <property type="term" value="F:ATP binding"/>
    <property type="evidence" value="ECO:0007669"/>
    <property type="project" value="UniProtKB-KW"/>
</dbReference>
<accession>A0A6F8YCE5</accession>
<reference evidence="5 6" key="2">
    <citation type="submission" date="2020-03" db="EMBL/GenBank/DDBJ databases">
        <authorList>
            <person name="Ichikawa N."/>
            <person name="Kimura A."/>
            <person name="Kitahashi Y."/>
            <person name="Uohara A."/>
        </authorList>
    </citation>
    <scope>NUCLEOTIDE SEQUENCE [LARGE SCALE GENOMIC DNA]</scope>
    <source>
        <strain evidence="5 6">NBRC 105367</strain>
    </source>
</reference>